<dbReference type="PANTHER" id="PTHR24413">
    <property type="entry name" value="SPECKLE-TYPE POZ PROTEIN"/>
    <property type="match status" value="1"/>
</dbReference>
<evidence type="ECO:0000313" key="3">
    <source>
        <dbReference type="EMBL" id="KAL3392021.1"/>
    </source>
</evidence>
<dbReference type="PROSITE" id="PS50097">
    <property type="entry name" value="BTB"/>
    <property type="match status" value="1"/>
</dbReference>
<dbReference type="Gene3D" id="3.30.710.10">
    <property type="entry name" value="Potassium Channel Kv1.1, Chain A"/>
    <property type="match status" value="1"/>
</dbReference>
<dbReference type="SUPFAM" id="SSF49599">
    <property type="entry name" value="TRAF domain-like"/>
    <property type="match status" value="1"/>
</dbReference>
<evidence type="ECO:0000259" key="2">
    <source>
        <dbReference type="PROSITE" id="PS50144"/>
    </source>
</evidence>
<dbReference type="EMBL" id="JBJJXI010000107">
    <property type="protein sequence ID" value="KAL3392021.1"/>
    <property type="molecule type" value="Genomic_DNA"/>
</dbReference>
<dbReference type="Proteomes" id="UP001627154">
    <property type="component" value="Unassembled WGS sequence"/>
</dbReference>
<dbReference type="GO" id="GO:0030163">
    <property type="term" value="P:protein catabolic process"/>
    <property type="evidence" value="ECO:0007669"/>
    <property type="project" value="UniProtKB-ARBA"/>
</dbReference>
<dbReference type="AlphaFoldDB" id="A0ABD2WHE9"/>
<organism evidence="3 4">
    <name type="scientific">Trichogramma kaykai</name>
    <dbReference type="NCBI Taxonomy" id="54128"/>
    <lineage>
        <taxon>Eukaryota</taxon>
        <taxon>Metazoa</taxon>
        <taxon>Ecdysozoa</taxon>
        <taxon>Arthropoda</taxon>
        <taxon>Hexapoda</taxon>
        <taxon>Insecta</taxon>
        <taxon>Pterygota</taxon>
        <taxon>Neoptera</taxon>
        <taxon>Endopterygota</taxon>
        <taxon>Hymenoptera</taxon>
        <taxon>Apocrita</taxon>
        <taxon>Proctotrupomorpha</taxon>
        <taxon>Chalcidoidea</taxon>
        <taxon>Trichogrammatidae</taxon>
        <taxon>Trichogramma</taxon>
    </lineage>
</organism>
<name>A0ABD2WHE9_9HYME</name>
<reference evidence="3 4" key="1">
    <citation type="journal article" date="2024" name="bioRxiv">
        <title>A reference genome for Trichogramma kaykai: A tiny desert-dwelling parasitoid wasp with competing sex-ratio distorters.</title>
        <authorList>
            <person name="Culotta J."/>
            <person name="Lindsey A.R."/>
        </authorList>
    </citation>
    <scope>NUCLEOTIDE SEQUENCE [LARGE SCALE GENOMIC DNA]</scope>
    <source>
        <strain evidence="3 4">KSX58</strain>
    </source>
</reference>
<evidence type="ECO:0000259" key="1">
    <source>
        <dbReference type="PROSITE" id="PS50097"/>
    </source>
</evidence>
<feature type="domain" description="MATH" evidence="2">
    <location>
        <begin position="17"/>
        <end position="149"/>
    </location>
</feature>
<dbReference type="InterPro" id="IPR002083">
    <property type="entry name" value="MATH/TRAF_dom"/>
</dbReference>
<keyword evidence="4" id="KW-1185">Reference proteome</keyword>
<dbReference type="PROSITE" id="PS50144">
    <property type="entry name" value="MATH"/>
    <property type="match status" value="1"/>
</dbReference>
<dbReference type="Gene3D" id="2.60.210.10">
    <property type="entry name" value="Apoptosis, Tumor Necrosis Factor Receptor Associated Protein 2, Chain A"/>
    <property type="match status" value="1"/>
</dbReference>
<dbReference type="Gene3D" id="1.25.40.420">
    <property type="match status" value="1"/>
</dbReference>
<evidence type="ECO:0000313" key="4">
    <source>
        <dbReference type="Proteomes" id="UP001627154"/>
    </source>
</evidence>
<comment type="caution">
    <text evidence="3">The sequence shown here is derived from an EMBL/GenBank/DDBJ whole genome shotgun (WGS) entry which is preliminary data.</text>
</comment>
<dbReference type="Pfam" id="PF00651">
    <property type="entry name" value="BTB"/>
    <property type="match status" value="1"/>
</dbReference>
<protein>
    <recommendedName>
        <fullName evidence="5">BTB domain-containing protein</fullName>
    </recommendedName>
</protein>
<dbReference type="SMART" id="SM00225">
    <property type="entry name" value="BTB"/>
    <property type="match status" value="1"/>
</dbReference>
<dbReference type="InterPro" id="IPR000210">
    <property type="entry name" value="BTB/POZ_dom"/>
</dbReference>
<dbReference type="CDD" id="cd14733">
    <property type="entry name" value="BACK"/>
    <property type="match status" value="1"/>
</dbReference>
<dbReference type="InterPro" id="IPR011333">
    <property type="entry name" value="SKP1/BTB/POZ_sf"/>
</dbReference>
<feature type="domain" description="BTB" evidence="1">
    <location>
        <begin position="172"/>
        <end position="240"/>
    </location>
</feature>
<proteinExistence type="predicted"/>
<gene>
    <name evidence="3" type="ORF">TKK_013347</name>
</gene>
<sequence>MSAENSLHSSFQIDRVKVVSTWTIKTFSKVTKNCKKRILSPVFCDSIDKTKKYRLSFYPIGYSNNRFSTLTLHFSSENKDTVVNIIDFKISVVNDGSTFALLNSEKMKSIRKASPLENPWNNWSFTFYELKDEVKLISSEDTLTIHCELTSASDRNVLFGLKFNQFSNEKFSDVNLRTRCGKVLQAHKLVLASVSPVFEAMFTHNTLESKNNFVDIKDISHETLVEMLRCIYSGTIEVDDTVLICELLKAADKYQIENLKNACENVLSTCFTNENVLDMITLADKHNAQFLKNKATNFIKCNMKTLIDSEEMKKFAQPLILDVIRLMIK</sequence>
<accession>A0ABD2WHE9</accession>
<evidence type="ECO:0008006" key="5">
    <source>
        <dbReference type="Google" id="ProtNLM"/>
    </source>
</evidence>
<dbReference type="SUPFAM" id="SSF54695">
    <property type="entry name" value="POZ domain"/>
    <property type="match status" value="1"/>
</dbReference>
<dbReference type="InterPro" id="IPR008974">
    <property type="entry name" value="TRAF-like"/>
</dbReference>